<accession>W2MXV0</accession>
<evidence type="ECO:0000313" key="1">
    <source>
        <dbReference type="EMBL" id="ETL87988.1"/>
    </source>
</evidence>
<evidence type="ECO:0000313" key="2">
    <source>
        <dbReference type="EMBL" id="ETM41227.1"/>
    </source>
</evidence>
<dbReference type="AlphaFoldDB" id="W2MXV0"/>
<feature type="non-terminal residue" evidence="2">
    <location>
        <position position="1"/>
    </location>
</feature>
<proteinExistence type="predicted"/>
<dbReference type="Proteomes" id="UP000054423">
    <property type="component" value="Unassembled WGS sequence"/>
</dbReference>
<protein>
    <submittedName>
        <fullName evidence="2">Uncharacterized protein</fullName>
    </submittedName>
</protein>
<reference evidence="2" key="2">
    <citation type="submission" date="2013-11" db="EMBL/GenBank/DDBJ databases">
        <title>The Genome Sequence of Phytophthora parasitica IAC_01/95.</title>
        <authorList>
            <consortium name="The Broad Institute Genomics Platform"/>
            <person name="Russ C."/>
            <person name="Tyler B."/>
            <person name="Panabieres F."/>
            <person name="Shan W."/>
            <person name="Tripathy S."/>
            <person name="Grunwald N."/>
            <person name="Machado M."/>
            <person name="Johnson C.S."/>
            <person name="Arredondo F."/>
            <person name="Hong C."/>
            <person name="Coffey M."/>
            <person name="Young S.K."/>
            <person name="Zeng Q."/>
            <person name="Gargeya S."/>
            <person name="Fitzgerald M."/>
            <person name="Abouelleil A."/>
            <person name="Alvarado L."/>
            <person name="Chapman S.B."/>
            <person name="Gainer-Dewar J."/>
            <person name="Goldberg J."/>
            <person name="Griggs A."/>
            <person name="Gujja S."/>
            <person name="Hansen M."/>
            <person name="Howarth C."/>
            <person name="Imamovic A."/>
            <person name="Ireland A."/>
            <person name="Larimer J."/>
            <person name="McCowan C."/>
            <person name="Murphy C."/>
            <person name="Pearson M."/>
            <person name="Poon T.W."/>
            <person name="Priest M."/>
            <person name="Roberts A."/>
            <person name="Saif S."/>
            <person name="Shea T."/>
            <person name="Sykes S."/>
            <person name="Wortman J."/>
            <person name="Nusbaum C."/>
            <person name="Birren B."/>
        </authorList>
    </citation>
    <scope>NUCLEOTIDE SEQUENCE [LARGE SCALE GENOMIC DNA]</scope>
    <source>
        <strain evidence="2">IAC_01/95</strain>
    </source>
</reference>
<dbReference type="Proteomes" id="UP000054532">
    <property type="component" value="Unassembled WGS sequence"/>
</dbReference>
<dbReference type="EMBL" id="KI680950">
    <property type="protein sequence ID" value="ETL87988.1"/>
    <property type="molecule type" value="Genomic_DNA"/>
</dbReference>
<reference evidence="1" key="1">
    <citation type="submission" date="2013-11" db="EMBL/GenBank/DDBJ databases">
        <title>The Genome Sequence of Phytophthora parasitica CHvinca01.</title>
        <authorList>
            <consortium name="The Broad Institute Genomics Platform"/>
            <person name="Russ C."/>
            <person name="Tyler B."/>
            <person name="Panabieres F."/>
            <person name="Shan W."/>
            <person name="Tripathy S."/>
            <person name="Grunwald N."/>
            <person name="Machado M."/>
            <person name="Johnson C.S."/>
            <person name="Arredondo F."/>
            <person name="Hong C."/>
            <person name="Coffey M."/>
            <person name="Young S.K."/>
            <person name="Zeng Q."/>
            <person name="Gargeya S."/>
            <person name="Fitzgerald M."/>
            <person name="Abouelleil A."/>
            <person name="Alvarado L."/>
            <person name="Chapman S.B."/>
            <person name="Gainer-Dewar J."/>
            <person name="Goldberg J."/>
            <person name="Griggs A."/>
            <person name="Gujja S."/>
            <person name="Hansen M."/>
            <person name="Howarth C."/>
            <person name="Imamovic A."/>
            <person name="Ireland A."/>
            <person name="Larimer J."/>
            <person name="McCowan C."/>
            <person name="Murphy C."/>
            <person name="Pearson M."/>
            <person name="Poon T.W."/>
            <person name="Priest M."/>
            <person name="Roberts A."/>
            <person name="Saif S."/>
            <person name="Shea T."/>
            <person name="Sykes S."/>
            <person name="Wortman J."/>
            <person name="Nusbaum C."/>
            <person name="Birren B."/>
        </authorList>
    </citation>
    <scope>NUCLEOTIDE SEQUENCE [LARGE SCALE GENOMIC DNA]</scope>
    <source>
        <strain evidence="1">CHvinca01</strain>
    </source>
</reference>
<sequence length="149" mass="16399">RATASRPMKKNVDGQMQAGVILQSHVGSRGIRNSLCESYVAHPKELSDVTTFIVDAPAYLVSCYSGTYILGVYARSDSPMIFGQDVENLMTWSVGDTSSTTRFCVYRLARIRFLWASSSSFSDDALSGGFHIIYSHLNGLQKNCSTLCH</sequence>
<organism evidence="2">
    <name type="scientific">Phytophthora nicotianae</name>
    <name type="common">Potato buckeye rot agent</name>
    <name type="synonym">Phytophthora parasitica</name>
    <dbReference type="NCBI Taxonomy" id="4792"/>
    <lineage>
        <taxon>Eukaryota</taxon>
        <taxon>Sar</taxon>
        <taxon>Stramenopiles</taxon>
        <taxon>Oomycota</taxon>
        <taxon>Peronosporomycetes</taxon>
        <taxon>Peronosporales</taxon>
        <taxon>Peronosporaceae</taxon>
        <taxon>Phytophthora</taxon>
    </lineage>
</organism>
<dbReference type="VEuPathDB" id="FungiDB:PPTG_21311"/>
<gene>
    <name evidence="2" type="ORF">L914_12989</name>
    <name evidence="1" type="ORF">L917_12911</name>
</gene>
<dbReference type="EMBL" id="KI694178">
    <property type="protein sequence ID" value="ETM41227.1"/>
    <property type="molecule type" value="Genomic_DNA"/>
</dbReference>
<name>W2MXV0_PHYNI</name>